<evidence type="ECO:0000256" key="1">
    <source>
        <dbReference type="ARBA" id="ARBA00000427"/>
    </source>
</evidence>
<sequence length="395" mass="43340">MGCSATKCCATKCCCGETVVDKSSCGETLVFADKNYDFRIPALLYVKEWNTFLAFAEKRTSTNDADATYLVMRKGTWQPDCSLQWFPRVDLMKATILGYRTMNPCPVFERNSKTLFLFFICIEGNTLEWNLRPGQTRLCYVTSTDCGETWSDLTDLTSSVMDSSFTNYQTFAVGPGHGIQLSSGQLLVPAYVKKVKSGESVKTHSLVLRREDQHTWKAGQPITLESGECQLAEVSDGEGSTQVFLNARSTGAPEPRVEALSDDGGASFTLLNQLTLEERPHGCQGSVLGFPASDIPAGGGGSSETALLFSHPTATTKGKDWDRLDLGVYLRKSLQDDNPWGKPHIIHEGASGYSDLTCCEEEGHFGCLMECGHGERLQIVFKEINHSDVDRGEAV</sequence>
<keyword evidence="4" id="KW-0443">Lipid metabolism</keyword>
<organism evidence="8 9">
    <name type="scientific">Clupea harengus</name>
    <name type="common">Atlantic herring</name>
    <dbReference type="NCBI Taxonomy" id="7950"/>
    <lineage>
        <taxon>Eukaryota</taxon>
        <taxon>Metazoa</taxon>
        <taxon>Chordata</taxon>
        <taxon>Craniata</taxon>
        <taxon>Vertebrata</taxon>
        <taxon>Euteleostomi</taxon>
        <taxon>Actinopterygii</taxon>
        <taxon>Neopterygii</taxon>
        <taxon>Teleostei</taxon>
        <taxon>Clupei</taxon>
        <taxon>Clupeiformes</taxon>
        <taxon>Clupeoidei</taxon>
        <taxon>Clupeidae</taxon>
        <taxon>Clupea</taxon>
    </lineage>
</organism>
<dbReference type="GeneID" id="116220349"/>
<dbReference type="AlphaFoldDB" id="A0A6P8FGJ5"/>
<dbReference type="CDD" id="cd15482">
    <property type="entry name" value="Sialidase_non-viral"/>
    <property type="match status" value="1"/>
</dbReference>
<evidence type="ECO:0000256" key="2">
    <source>
        <dbReference type="ARBA" id="ARBA00009348"/>
    </source>
</evidence>
<gene>
    <name evidence="9" type="primary">LOC116220349</name>
</gene>
<name>A0A6P8FGJ5_CLUHA</name>
<evidence type="ECO:0000256" key="3">
    <source>
        <dbReference type="ARBA" id="ARBA00012733"/>
    </source>
</evidence>
<keyword evidence="8" id="KW-1185">Reference proteome</keyword>
<dbReference type="Gene3D" id="2.120.10.10">
    <property type="match status" value="1"/>
</dbReference>
<dbReference type="InterPro" id="IPR036278">
    <property type="entry name" value="Sialidase_sf"/>
</dbReference>
<keyword evidence="6" id="KW-0378">Hydrolase</keyword>
<dbReference type="GO" id="GO:0016020">
    <property type="term" value="C:membrane"/>
    <property type="evidence" value="ECO:0007669"/>
    <property type="project" value="TreeGrafter"/>
</dbReference>
<dbReference type="GO" id="GO:0004308">
    <property type="term" value="F:exo-alpha-sialidase activity"/>
    <property type="evidence" value="ECO:0007669"/>
    <property type="project" value="UniProtKB-EC"/>
</dbReference>
<dbReference type="Pfam" id="PF13088">
    <property type="entry name" value="BNR_2"/>
    <property type="match status" value="1"/>
</dbReference>
<evidence type="ECO:0000313" key="8">
    <source>
        <dbReference type="Proteomes" id="UP000515152"/>
    </source>
</evidence>
<comment type="similarity">
    <text evidence="2">Belongs to the glycosyl hydrolase 33 family.</text>
</comment>
<protein>
    <recommendedName>
        <fullName evidence="3">exo-alpha-sialidase</fullName>
        <ecNumber evidence="3">3.2.1.18</ecNumber>
    </recommendedName>
</protein>
<dbReference type="GO" id="GO:0005737">
    <property type="term" value="C:cytoplasm"/>
    <property type="evidence" value="ECO:0007669"/>
    <property type="project" value="TreeGrafter"/>
</dbReference>
<feature type="domain" description="Sialidase" evidence="7">
    <location>
        <begin position="51"/>
        <end position="361"/>
    </location>
</feature>
<dbReference type="Proteomes" id="UP000515152">
    <property type="component" value="Chromosome 4"/>
</dbReference>
<dbReference type="GO" id="GO:0009313">
    <property type="term" value="P:oligosaccharide catabolic process"/>
    <property type="evidence" value="ECO:0007669"/>
    <property type="project" value="TreeGrafter"/>
</dbReference>
<keyword evidence="6" id="KW-0326">Glycosidase</keyword>
<dbReference type="GO" id="GO:0006689">
    <property type="term" value="P:ganglioside catabolic process"/>
    <property type="evidence" value="ECO:0007669"/>
    <property type="project" value="TreeGrafter"/>
</dbReference>
<dbReference type="KEGG" id="char:116220349"/>
<reference evidence="9" key="1">
    <citation type="submission" date="2025-08" db="UniProtKB">
        <authorList>
            <consortium name="RefSeq"/>
        </authorList>
    </citation>
    <scope>IDENTIFICATION</scope>
</reference>
<dbReference type="SUPFAM" id="SSF50939">
    <property type="entry name" value="Sialidases"/>
    <property type="match status" value="1"/>
</dbReference>
<proteinExistence type="inferred from homology"/>
<evidence type="ECO:0000256" key="5">
    <source>
        <dbReference type="ARBA" id="ARBA00023277"/>
    </source>
</evidence>
<dbReference type="PANTHER" id="PTHR10628">
    <property type="entry name" value="SIALIDASE"/>
    <property type="match status" value="1"/>
</dbReference>
<dbReference type="PANTHER" id="PTHR10628:SF23">
    <property type="entry name" value="SIALIDASE-3"/>
    <property type="match status" value="1"/>
</dbReference>
<dbReference type="EC" id="3.2.1.18" evidence="3"/>
<dbReference type="InterPro" id="IPR026856">
    <property type="entry name" value="Sialidase_fam"/>
</dbReference>
<evidence type="ECO:0000256" key="4">
    <source>
        <dbReference type="ARBA" id="ARBA00022963"/>
    </source>
</evidence>
<evidence type="ECO:0000259" key="7">
    <source>
        <dbReference type="Pfam" id="PF13088"/>
    </source>
</evidence>
<comment type="catalytic activity">
    <reaction evidence="1">
        <text>Hydrolysis of alpha-(2-&gt;3)-, alpha-(2-&gt;6)-, alpha-(2-&gt;8)- glycosidic linkages of terminal sialic acid residues in oligosaccharides, glycoproteins, glycolipids, colominic acid and synthetic substrates.</text>
        <dbReference type="EC" id="3.2.1.18"/>
    </reaction>
</comment>
<accession>A0A6P8FGJ5</accession>
<dbReference type="RefSeq" id="XP_031422725.1">
    <property type="nucleotide sequence ID" value="XM_031566865.2"/>
</dbReference>
<evidence type="ECO:0000313" key="9">
    <source>
        <dbReference type="RefSeq" id="XP_031422725.1"/>
    </source>
</evidence>
<keyword evidence="5" id="KW-0119">Carbohydrate metabolism</keyword>
<evidence type="ECO:0000256" key="6">
    <source>
        <dbReference type="ARBA" id="ARBA00023295"/>
    </source>
</evidence>
<dbReference type="OrthoDB" id="2739686at2759"/>
<dbReference type="InterPro" id="IPR011040">
    <property type="entry name" value="Sialidase"/>
</dbReference>
<keyword evidence="4" id="KW-0442">Lipid degradation</keyword>